<reference evidence="5 6" key="1">
    <citation type="submission" date="2021-11" db="EMBL/GenBank/DDBJ databases">
        <title>Comparative genomics of bee honey and flower isolates.</title>
        <authorList>
            <person name="Bechtner J.D."/>
            <person name="Gallus M.K."/>
            <person name="Ehrmann M."/>
        </authorList>
    </citation>
    <scope>NUCLEOTIDE SEQUENCE [LARGE SCALE GENOMIC DNA]</scope>
    <source>
        <strain evidence="5 6">M161</strain>
    </source>
</reference>
<dbReference type="PANTHER" id="PTHR35530">
    <property type="entry name" value="TAUTOMERASE-RELATED"/>
    <property type="match status" value="1"/>
</dbReference>
<dbReference type="PANTHER" id="PTHR35530:SF1">
    <property type="entry name" value="2-HYDROXYMUCONATE TAUTOMERASE"/>
    <property type="match status" value="1"/>
</dbReference>
<name>A0ABT0HZY7_9LACO</name>
<dbReference type="InterPro" id="IPR014347">
    <property type="entry name" value="Tautomerase/MIF_sf"/>
</dbReference>
<evidence type="ECO:0000313" key="5">
    <source>
        <dbReference type="EMBL" id="MCK8624140.1"/>
    </source>
</evidence>
<dbReference type="NCBIfam" id="TIGR00013">
    <property type="entry name" value="taut"/>
    <property type="match status" value="1"/>
</dbReference>
<dbReference type="Gene3D" id="3.30.429.10">
    <property type="entry name" value="Macrophage Migration Inhibitory Factor"/>
    <property type="match status" value="1"/>
</dbReference>
<comment type="similarity">
    <text evidence="1 3">Belongs to the 4-oxalocrotonate tautomerase family.</text>
</comment>
<evidence type="ECO:0000256" key="1">
    <source>
        <dbReference type="ARBA" id="ARBA00006723"/>
    </source>
</evidence>
<keyword evidence="2 3" id="KW-0413">Isomerase</keyword>
<dbReference type="EMBL" id="JAJIAO010000001">
    <property type="protein sequence ID" value="MCK8624140.1"/>
    <property type="molecule type" value="Genomic_DNA"/>
</dbReference>
<dbReference type="Proteomes" id="UP001522905">
    <property type="component" value="Unassembled WGS sequence"/>
</dbReference>
<dbReference type="SUPFAM" id="SSF55331">
    <property type="entry name" value="Tautomerase/MIF"/>
    <property type="match status" value="1"/>
</dbReference>
<protein>
    <recommendedName>
        <fullName evidence="3">Tautomerase</fullName>
        <ecNumber evidence="3">5.3.2.-</ecNumber>
    </recommendedName>
</protein>
<dbReference type="EC" id="5.3.2.-" evidence="3"/>
<evidence type="ECO:0000259" key="4">
    <source>
        <dbReference type="Pfam" id="PF01361"/>
    </source>
</evidence>
<dbReference type="Pfam" id="PF01361">
    <property type="entry name" value="Tautomerase"/>
    <property type="match status" value="1"/>
</dbReference>
<sequence>MQSFLKYNQTINLLLRSYVMPIINVNLIEGRSEEQLKNLVKDITTVVSKDTGAPEEHIHVILNEMRKDRYSVGGKLKSEEN</sequence>
<evidence type="ECO:0000313" key="6">
    <source>
        <dbReference type="Proteomes" id="UP001522905"/>
    </source>
</evidence>
<organism evidence="5 6">
    <name type="scientific">Apilactobacillus xinyiensis</name>
    <dbReference type="NCBI Taxonomy" id="2841032"/>
    <lineage>
        <taxon>Bacteria</taxon>
        <taxon>Bacillati</taxon>
        <taxon>Bacillota</taxon>
        <taxon>Bacilli</taxon>
        <taxon>Lactobacillales</taxon>
        <taxon>Lactobacillaceae</taxon>
        <taxon>Apilactobacillus</taxon>
    </lineage>
</organism>
<dbReference type="InterPro" id="IPR018191">
    <property type="entry name" value="4-OT"/>
</dbReference>
<dbReference type="NCBIfam" id="NF002571">
    <property type="entry name" value="PRK02220.1"/>
    <property type="match status" value="1"/>
</dbReference>
<keyword evidence="6" id="KW-1185">Reference proteome</keyword>
<evidence type="ECO:0000256" key="3">
    <source>
        <dbReference type="RuleBase" id="RU362032"/>
    </source>
</evidence>
<proteinExistence type="inferred from homology"/>
<comment type="caution">
    <text evidence="5">The sequence shown here is derived from an EMBL/GenBank/DDBJ whole genome shotgun (WGS) entry which is preliminary data.</text>
</comment>
<accession>A0ABT0HZY7</accession>
<evidence type="ECO:0000256" key="2">
    <source>
        <dbReference type="ARBA" id="ARBA00023235"/>
    </source>
</evidence>
<gene>
    <name evidence="5" type="ORF">LNP07_01195</name>
</gene>
<dbReference type="GO" id="GO:0016853">
    <property type="term" value="F:isomerase activity"/>
    <property type="evidence" value="ECO:0007669"/>
    <property type="project" value="UniProtKB-KW"/>
</dbReference>
<feature type="domain" description="4-oxalocrotonate tautomerase-like" evidence="4">
    <location>
        <begin position="21"/>
        <end position="78"/>
    </location>
</feature>
<dbReference type="InterPro" id="IPR004370">
    <property type="entry name" value="4-OT-like_dom"/>
</dbReference>